<feature type="transmembrane region" description="Helical" evidence="5">
    <location>
        <begin position="108"/>
        <end position="131"/>
    </location>
</feature>
<keyword evidence="4 5" id="KW-0472">Membrane</keyword>
<gene>
    <name evidence="6" type="primary">slc46a1</name>
    <name evidence="6" type="ORF">Tcan_14577</name>
    <name evidence="7" type="ORF">TCNE_LOCUS5560</name>
</gene>
<dbReference type="GO" id="GO:0016020">
    <property type="term" value="C:membrane"/>
    <property type="evidence" value="ECO:0007669"/>
    <property type="project" value="UniProtKB-SubCell"/>
</dbReference>
<keyword evidence="8" id="KW-1185">Reference proteome</keyword>
<reference evidence="6 8" key="1">
    <citation type="submission" date="2014-11" db="EMBL/GenBank/DDBJ databases">
        <title>Genetic blueprint of the zoonotic pathogen Toxocara canis.</title>
        <authorList>
            <person name="Zhu X.-Q."/>
            <person name="Korhonen P.K."/>
            <person name="Cai H."/>
            <person name="Young N.D."/>
            <person name="Nejsum P."/>
            <person name="von Samson-Himmelstjerna G."/>
            <person name="Boag P.R."/>
            <person name="Tan P."/>
            <person name="Li Q."/>
            <person name="Min J."/>
            <person name="Yang Y."/>
            <person name="Wang X."/>
            <person name="Fang X."/>
            <person name="Hall R.S."/>
            <person name="Hofmann A."/>
            <person name="Sternberg P.W."/>
            <person name="Jex A.R."/>
            <person name="Gasser R.B."/>
        </authorList>
    </citation>
    <scope>NUCLEOTIDE SEQUENCE [LARGE SCALE GENOMIC DNA]</scope>
    <source>
        <strain evidence="6">PN_DK_2014</strain>
    </source>
</reference>
<feature type="transmembrane region" description="Helical" evidence="5">
    <location>
        <begin position="137"/>
        <end position="161"/>
    </location>
</feature>
<feature type="transmembrane region" description="Helical" evidence="5">
    <location>
        <begin position="424"/>
        <end position="446"/>
    </location>
</feature>
<dbReference type="PANTHER" id="PTHR23507">
    <property type="entry name" value="ZGC:174356"/>
    <property type="match status" value="1"/>
</dbReference>
<comment type="subcellular location">
    <subcellularLocation>
        <location evidence="1">Membrane</location>
        <topology evidence="1">Multi-pass membrane protein</topology>
    </subcellularLocation>
</comment>
<feature type="transmembrane region" description="Helical" evidence="5">
    <location>
        <begin position="304"/>
        <end position="322"/>
    </location>
</feature>
<proteinExistence type="predicted"/>
<evidence type="ECO:0000256" key="1">
    <source>
        <dbReference type="ARBA" id="ARBA00004141"/>
    </source>
</evidence>
<reference evidence="7" key="2">
    <citation type="submission" date="2018-11" db="EMBL/GenBank/DDBJ databases">
        <authorList>
            <consortium name="Pathogen Informatics"/>
        </authorList>
    </citation>
    <scope>NUCLEOTIDE SEQUENCE [LARGE SCALE GENOMIC DNA]</scope>
</reference>
<dbReference type="Proteomes" id="UP000031036">
    <property type="component" value="Unassembled WGS sequence"/>
</dbReference>
<evidence type="ECO:0000256" key="2">
    <source>
        <dbReference type="ARBA" id="ARBA00022692"/>
    </source>
</evidence>
<dbReference type="PANTHER" id="PTHR23507:SF1">
    <property type="entry name" value="FI18259P1-RELATED"/>
    <property type="match status" value="1"/>
</dbReference>
<dbReference type="SUPFAM" id="SSF103473">
    <property type="entry name" value="MFS general substrate transporter"/>
    <property type="match status" value="1"/>
</dbReference>
<dbReference type="OrthoDB" id="419734at2759"/>
<dbReference type="Gene3D" id="1.20.1250.20">
    <property type="entry name" value="MFS general substrate transporter like domains"/>
    <property type="match status" value="1"/>
</dbReference>
<dbReference type="AlphaFoldDB" id="A0A0B2VVH7"/>
<feature type="transmembrane region" description="Helical" evidence="5">
    <location>
        <begin position="266"/>
        <end position="284"/>
    </location>
</feature>
<dbReference type="InterPro" id="IPR011701">
    <property type="entry name" value="MFS"/>
</dbReference>
<organism evidence="6 8">
    <name type="scientific">Toxocara canis</name>
    <name type="common">Canine roundworm</name>
    <dbReference type="NCBI Taxonomy" id="6265"/>
    <lineage>
        <taxon>Eukaryota</taxon>
        <taxon>Metazoa</taxon>
        <taxon>Ecdysozoa</taxon>
        <taxon>Nematoda</taxon>
        <taxon>Chromadorea</taxon>
        <taxon>Rhabditida</taxon>
        <taxon>Spirurina</taxon>
        <taxon>Ascaridomorpha</taxon>
        <taxon>Ascaridoidea</taxon>
        <taxon>Toxocaridae</taxon>
        <taxon>Toxocara</taxon>
    </lineage>
</organism>
<protein>
    <submittedName>
        <fullName evidence="6">Proton-coupled folate transporter</fullName>
    </submittedName>
</protein>
<dbReference type="OMA" id="GMEIPLF"/>
<accession>A0A0B2VVH7</accession>
<feature type="transmembrane region" description="Helical" evidence="5">
    <location>
        <begin position="200"/>
        <end position="222"/>
    </location>
</feature>
<feature type="transmembrane region" description="Helical" evidence="5">
    <location>
        <begin position="12"/>
        <end position="33"/>
    </location>
</feature>
<keyword evidence="2 5" id="KW-0812">Transmembrane</keyword>
<dbReference type="GO" id="GO:0022857">
    <property type="term" value="F:transmembrane transporter activity"/>
    <property type="evidence" value="ECO:0007669"/>
    <property type="project" value="InterPro"/>
</dbReference>
<evidence type="ECO:0000256" key="5">
    <source>
        <dbReference type="SAM" id="Phobius"/>
    </source>
</evidence>
<feature type="transmembrane region" description="Helical" evidence="5">
    <location>
        <begin position="76"/>
        <end position="96"/>
    </location>
</feature>
<feature type="transmembrane region" description="Helical" evidence="5">
    <location>
        <begin position="334"/>
        <end position="360"/>
    </location>
</feature>
<evidence type="ECO:0000256" key="4">
    <source>
        <dbReference type="ARBA" id="ARBA00023136"/>
    </source>
</evidence>
<dbReference type="EMBL" id="UYWY01019368">
    <property type="protein sequence ID" value="VDM36727.1"/>
    <property type="molecule type" value="Genomic_DNA"/>
</dbReference>
<name>A0A0B2VVH7_TOXCA</name>
<evidence type="ECO:0000256" key="3">
    <source>
        <dbReference type="ARBA" id="ARBA00022989"/>
    </source>
</evidence>
<dbReference type="Pfam" id="PF07690">
    <property type="entry name" value="MFS_1"/>
    <property type="match status" value="1"/>
</dbReference>
<evidence type="ECO:0000313" key="8">
    <source>
        <dbReference type="Proteomes" id="UP000031036"/>
    </source>
</evidence>
<evidence type="ECO:0000313" key="7">
    <source>
        <dbReference type="EMBL" id="VDM36727.1"/>
    </source>
</evidence>
<dbReference type="InterPro" id="IPR036259">
    <property type="entry name" value="MFS_trans_sf"/>
</dbReference>
<feature type="transmembrane region" description="Helical" evidence="5">
    <location>
        <begin position="173"/>
        <end position="194"/>
    </location>
</feature>
<dbReference type="EMBL" id="JPKZ01000751">
    <property type="protein sequence ID" value="KHN85668.1"/>
    <property type="molecule type" value="Genomic_DNA"/>
</dbReference>
<keyword evidence="3 5" id="KW-1133">Transmembrane helix</keyword>
<evidence type="ECO:0000313" key="6">
    <source>
        <dbReference type="EMBL" id="KHN85668.1"/>
    </source>
</evidence>
<sequence>MESRRSHLNALLRALGSISVEPALALYLFTSFIKYPVFQALLYEKSCIHRYNDTTFCSNVSAVHSDVALQQDANRLFLYSSLCLLLPSIPSALLLGSLSDIWSAKIPILIPLVGLIVGDVNYIVQCSYFTFDPRWLLLSDIFSGFTGGYATLIGMMFSCSMKQTGTEHRGRRMALLEGSIGIGATLGFALSGIIRESLGFTRTFMLLLGLRFVCFIYVVAIVNEIKPDKQQQTNNQRLLKRILKAAARRLVEVYEVLIRSRPSRPVLLLVLVAFAVELLAFSGVNDIQFSFFRFKLKWADKQYGWYKGLSYAFSTITVLSVYPWMKSRGVRDLMLCAIALITKIVSLLATAFVFADWFAYATTPLSALNRFIATSLRATASQAVDVVEQGKVFSVMSLIDGVMSLCGSLIFNSLYPRTLPSMSFICFVVVAVMLLIPLAISIYLLAKRDYTNATVASNSNILNDSEQQIDTS</sequence>